<evidence type="ECO:0000256" key="5">
    <source>
        <dbReference type="ARBA" id="ARBA00023128"/>
    </source>
</evidence>
<comment type="subcellular location">
    <subcellularLocation>
        <location evidence="1">Mitochondrion</location>
    </subcellularLocation>
</comment>
<dbReference type="GO" id="GO:0005762">
    <property type="term" value="C:mitochondrial large ribosomal subunit"/>
    <property type="evidence" value="ECO:0007669"/>
    <property type="project" value="TreeGrafter"/>
</dbReference>
<dbReference type="CDD" id="cd00866">
    <property type="entry name" value="PEBP_euk"/>
    <property type="match status" value="1"/>
</dbReference>
<keyword evidence="5" id="KW-0496">Mitochondrion</keyword>
<dbReference type="PANTHER" id="PTHR11362:SF133">
    <property type="entry name" value="LARGE RIBOSOMAL SUBUNIT PROTEIN ML38"/>
    <property type="match status" value="1"/>
</dbReference>
<reference evidence="10" key="1">
    <citation type="journal article" date="2023" name="IScience">
        <title>Live-bearing cockroach genome reveals convergent evolutionary mechanisms linked to viviparity in insects and beyond.</title>
        <authorList>
            <person name="Fouks B."/>
            <person name="Harrison M.C."/>
            <person name="Mikhailova A.A."/>
            <person name="Marchal E."/>
            <person name="English S."/>
            <person name="Carruthers M."/>
            <person name="Jennings E.C."/>
            <person name="Chiamaka E.L."/>
            <person name="Frigard R.A."/>
            <person name="Pippel M."/>
            <person name="Attardo G.M."/>
            <person name="Benoit J.B."/>
            <person name="Bornberg-Bauer E."/>
            <person name="Tobe S.S."/>
        </authorList>
    </citation>
    <scope>NUCLEOTIDE SEQUENCE</scope>
    <source>
        <strain evidence="10">Stay&amp;Tobe</strain>
    </source>
</reference>
<evidence type="ECO:0000256" key="9">
    <source>
        <dbReference type="ARBA" id="ARBA00041206"/>
    </source>
</evidence>
<evidence type="ECO:0000313" key="10">
    <source>
        <dbReference type="EMBL" id="KAJ9584581.1"/>
    </source>
</evidence>
<keyword evidence="2" id="KW-0809">Transit peptide</keyword>
<dbReference type="FunFam" id="3.90.280.10:FF:000002">
    <property type="entry name" value="39S ribosomal protein L38, mitochondrial"/>
    <property type="match status" value="1"/>
</dbReference>
<evidence type="ECO:0000256" key="4">
    <source>
        <dbReference type="ARBA" id="ARBA00023054"/>
    </source>
</evidence>
<dbReference type="Pfam" id="PF01161">
    <property type="entry name" value="PBP"/>
    <property type="match status" value="1"/>
</dbReference>
<organism evidence="10 11">
    <name type="scientific">Diploptera punctata</name>
    <name type="common">Pacific beetle cockroach</name>
    <dbReference type="NCBI Taxonomy" id="6984"/>
    <lineage>
        <taxon>Eukaryota</taxon>
        <taxon>Metazoa</taxon>
        <taxon>Ecdysozoa</taxon>
        <taxon>Arthropoda</taxon>
        <taxon>Hexapoda</taxon>
        <taxon>Insecta</taxon>
        <taxon>Pterygota</taxon>
        <taxon>Neoptera</taxon>
        <taxon>Polyneoptera</taxon>
        <taxon>Dictyoptera</taxon>
        <taxon>Blattodea</taxon>
        <taxon>Blaberoidea</taxon>
        <taxon>Blaberidae</taxon>
        <taxon>Diplopterinae</taxon>
        <taxon>Diploptera</taxon>
    </lineage>
</organism>
<dbReference type="InterPro" id="IPR035810">
    <property type="entry name" value="PEBP_euk"/>
</dbReference>
<dbReference type="EMBL" id="JASPKZ010007391">
    <property type="protein sequence ID" value="KAJ9584581.1"/>
    <property type="molecule type" value="Genomic_DNA"/>
</dbReference>
<dbReference type="Gene3D" id="3.90.280.10">
    <property type="entry name" value="PEBP-like"/>
    <property type="match status" value="1"/>
</dbReference>
<dbReference type="PANTHER" id="PTHR11362">
    <property type="entry name" value="PHOSPHATIDYLETHANOLAMINE-BINDING PROTEIN"/>
    <property type="match status" value="1"/>
</dbReference>
<evidence type="ECO:0000256" key="8">
    <source>
        <dbReference type="ARBA" id="ARBA00039444"/>
    </source>
</evidence>
<evidence type="ECO:0000256" key="2">
    <source>
        <dbReference type="ARBA" id="ARBA00022946"/>
    </source>
</evidence>
<gene>
    <name evidence="10" type="ORF">L9F63_021079</name>
</gene>
<dbReference type="Proteomes" id="UP001233999">
    <property type="component" value="Unassembled WGS sequence"/>
</dbReference>
<comment type="similarity">
    <text evidence="7">Belongs to the phosphatidylethanolamine-binding protein family. Mitochondrion-specific ribosomal protein mL38 subfamily.</text>
</comment>
<reference evidence="10" key="2">
    <citation type="submission" date="2023-05" db="EMBL/GenBank/DDBJ databases">
        <authorList>
            <person name="Fouks B."/>
        </authorList>
    </citation>
    <scope>NUCLEOTIDE SEQUENCE</scope>
    <source>
        <strain evidence="10">Stay&amp;Tobe</strain>
        <tissue evidence="10">Testes</tissue>
    </source>
</reference>
<dbReference type="AlphaFoldDB" id="A0AAD7ZQA5"/>
<sequence length="373" mass="44173">MRGRDPLVAKSLEERLHERNYKDPTIHYKVNIGLPHLKPSRSKELKERLSVLRTMRSNPELERLARLRKPEISDDDVREDWMKTAGPFHIRQIAEHYGVFEHLFGDAYFVPRVDLKIRYKQTVDSYLPVYYGNIIKPAEASSVPEVTFSSDPTSLWTLILTNPDGHFTKNDSEYVHWFIGNIPGGDISKGEVIYNYLQPFPPRGIGFQRLIFILYKHEKKMDYSNFKKEGPCLHLEERTFQTLDFYRERQVDITPAGLAFYQSDWDATLTDFFHNVLNMQEPAYEYDFPPPYIRPQEHFPLRKPFNLYLDKYRDPKDVNKQYLMKKLKTVHPFKTPAPPPKFPHAMYFDKNIPSWLKVEMKKDRLGWGRINDV</sequence>
<protein>
    <recommendedName>
        <fullName evidence="8">Large ribosomal subunit protein mL38</fullName>
    </recommendedName>
    <alternativeName>
        <fullName evidence="9">39S ribosomal protein L38, mitochondrial</fullName>
    </alternativeName>
</protein>
<dbReference type="InterPro" id="IPR036610">
    <property type="entry name" value="PEBP-like_sf"/>
</dbReference>
<keyword evidence="11" id="KW-1185">Reference proteome</keyword>
<evidence type="ECO:0000256" key="3">
    <source>
        <dbReference type="ARBA" id="ARBA00022980"/>
    </source>
</evidence>
<dbReference type="SUPFAM" id="SSF49777">
    <property type="entry name" value="PEBP-like"/>
    <property type="match status" value="1"/>
</dbReference>
<evidence type="ECO:0000256" key="6">
    <source>
        <dbReference type="ARBA" id="ARBA00023274"/>
    </source>
</evidence>
<accession>A0AAD7ZQA5</accession>
<comment type="caution">
    <text evidence="10">The sequence shown here is derived from an EMBL/GenBank/DDBJ whole genome shotgun (WGS) entry which is preliminary data.</text>
</comment>
<evidence type="ECO:0000256" key="7">
    <source>
        <dbReference type="ARBA" id="ARBA00038016"/>
    </source>
</evidence>
<dbReference type="GO" id="GO:0005743">
    <property type="term" value="C:mitochondrial inner membrane"/>
    <property type="evidence" value="ECO:0007669"/>
    <property type="project" value="UniProtKB-ARBA"/>
</dbReference>
<proteinExistence type="inferred from homology"/>
<name>A0AAD7ZQA5_DIPPU</name>
<keyword evidence="3" id="KW-0689">Ribosomal protein</keyword>
<dbReference type="InterPro" id="IPR008914">
    <property type="entry name" value="PEBP"/>
</dbReference>
<keyword evidence="4" id="KW-0175">Coiled coil</keyword>
<evidence type="ECO:0000313" key="11">
    <source>
        <dbReference type="Proteomes" id="UP001233999"/>
    </source>
</evidence>
<keyword evidence="6" id="KW-0687">Ribonucleoprotein</keyword>
<evidence type="ECO:0000256" key="1">
    <source>
        <dbReference type="ARBA" id="ARBA00004173"/>
    </source>
</evidence>